<dbReference type="GO" id="GO:0016747">
    <property type="term" value="F:acyltransferase activity, transferring groups other than amino-acyl groups"/>
    <property type="evidence" value="ECO:0007669"/>
    <property type="project" value="InterPro"/>
</dbReference>
<gene>
    <name evidence="4" type="ORF">C8N34_104335</name>
</gene>
<evidence type="ECO:0000256" key="1">
    <source>
        <dbReference type="ARBA" id="ARBA00022679"/>
    </source>
</evidence>
<evidence type="ECO:0000313" key="4">
    <source>
        <dbReference type="EMBL" id="PTX51215.1"/>
    </source>
</evidence>
<accession>A0A2T6B5A1</accession>
<dbReference type="InterPro" id="IPR000182">
    <property type="entry name" value="GNAT_dom"/>
</dbReference>
<evidence type="ECO:0000259" key="3">
    <source>
        <dbReference type="PROSITE" id="PS51186"/>
    </source>
</evidence>
<proteinExistence type="predicted"/>
<dbReference type="OrthoDB" id="273614at2"/>
<sequence>MSLRLTLGIAPEHRTEAARLYWQAFSGKLGRVLGPEPMALAYLNRVIRADHAIGAVGQGRLLGLAGFKSPEGGFADGKWSDLRATFGMAGGAWRIALLAALGNEVDNRRFLVDGICVAEDARGHGIGSALVEALCDLARQRGYGEVRLEVVDTNTRARALYARHGFEGTEVMRLGLLRHAFGFESAETMIRRL</sequence>
<evidence type="ECO:0000313" key="5">
    <source>
        <dbReference type="Proteomes" id="UP000244224"/>
    </source>
</evidence>
<dbReference type="PROSITE" id="PS51186">
    <property type="entry name" value="GNAT"/>
    <property type="match status" value="1"/>
</dbReference>
<dbReference type="InterPro" id="IPR016181">
    <property type="entry name" value="Acyl_CoA_acyltransferase"/>
</dbReference>
<comment type="caution">
    <text evidence="4">The sequence shown here is derived from an EMBL/GenBank/DDBJ whole genome shotgun (WGS) entry which is preliminary data.</text>
</comment>
<feature type="domain" description="N-acetyltransferase" evidence="3">
    <location>
        <begin position="4"/>
        <end position="193"/>
    </location>
</feature>
<keyword evidence="5" id="KW-1185">Reference proteome</keyword>
<keyword evidence="2" id="KW-0012">Acyltransferase</keyword>
<reference evidence="4 5" key="1">
    <citation type="submission" date="2018-04" db="EMBL/GenBank/DDBJ databases">
        <title>Genomic Encyclopedia of Archaeal and Bacterial Type Strains, Phase II (KMG-II): from individual species to whole genera.</title>
        <authorList>
            <person name="Goeker M."/>
        </authorList>
    </citation>
    <scope>NUCLEOTIDE SEQUENCE [LARGE SCALE GENOMIC DNA]</scope>
    <source>
        <strain evidence="4 5">DSM 21823</strain>
    </source>
</reference>
<dbReference type="Proteomes" id="UP000244224">
    <property type="component" value="Unassembled WGS sequence"/>
</dbReference>
<dbReference type="Pfam" id="PF00583">
    <property type="entry name" value="Acetyltransf_1"/>
    <property type="match status" value="1"/>
</dbReference>
<dbReference type="Gene3D" id="3.40.630.30">
    <property type="match status" value="1"/>
</dbReference>
<evidence type="ECO:0000256" key="2">
    <source>
        <dbReference type="ARBA" id="ARBA00023315"/>
    </source>
</evidence>
<dbReference type="AlphaFoldDB" id="A0A2T6B5A1"/>
<name>A0A2T6B5A1_9RHOB</name>
<protein>
    <submittedName>
        <fullName evidence="4">Acetyltransferase (GNAT) family protein</fullName>
    </submittedName>
</protein>
<dbReference type="EMBL" id="QBKP01000004">
    <property type="protein sequence ID" value="PTX51215.1"/>
    <property type="molecule type" value="Genomic_DNA"/>
</dbReference>
<dbReference type="InterPro" id="IPR050680">
    <property type="entry name" value="YpeA/RimI_acetyltransf"/>
</dbReference>
<organism evidence="4 5">
    <name type="scientific">Gemmobacter caeni</name>
    <dbReference type="NCBI Taxonomy" id="589035"/>
    <lineage>
        <taxon>Bacteria</taxon>
        <taxon>Pseudomonadati</taxon>
        <taxon>Pseudomonadota</taxon>
        <taxon>Alphaproteobacteria</taxon>
        <taxon>Rhodobacterales</taxon>
        <taxon>Paracoccaceae</taxon>
        <taxon>Gemmobacter</taxon>
    </lineage>
</organism>
<dbReference type="PANTHER" id="PTHR43420:SF44">
    <property type="entry name" value="ACETYLTRANSFERASE YPEA"/>
    <property type="match status" value="1"/>
</dbReference>
<dbReference type="RefSeq" id="WP_054302519.1">
    <property type="nucleotide sequence ID" value="NZ_QBKP01000004.1"/>
</dbReference>
<dbReference type="PANTHER" id="PTHR43420">
    <property type="entry name" value="ACETYLTRANSFERASE"/>
    <property type="match status" value="1"/>
</dbReference>
<keyword evidence="1 4" id="KW-0808">Transferase</keyword>
<dbReference type="CDD" id="cd04301">
    <property type="entry name" value="NAT_SF"/>
    <property type="match status" value="1"/>
</dbReference>
<dbReference type="SUPFAM" id="SSF55729">
    <property type="entry name" value="Acyl-CoA N-acyltransferases (Nat)"/>
    <property type="match status" value="1"/>
</dbReference>